<dbReference type="InterPro" id="IPR037522">
    <property type="entry name" value="HD_GYP_dom"/>
</dbReference>
<dbReference type="Gene3D" id="3.30.450.40">
    <property type="match status" value="1"/>
</dbReference>
<accession>A0A3B0QZK6</accession>
<dbReference type="SMART" id="SM00448">
    <property type="entry name" value="REC"/>
    <property type="match status" value="1"/>
</dbReference>
<dbReference type="InterPro" id="IPR011006">
    <property type="entry name" value="CheY-like_superfamily"/>
</dbReference>
<dbReference type="InterPro" id="IPR001789">
    <property type="entry name" value="Sig_transdc_resp-reg_receiver"/>
</dbReference>
<dbReference type="InterPro" id="IPR029016">
    <property type="entry name" value="GAF-like_dom_sf"/>
</dbReference>
<evidence type="ECO:0008006" key="7">
    <source>
        <dbReference type="Google" id="ProtNLM"/>
    </source>
</evidence>
<gene>
    <name evidence="6" type="ORF">MNBD_DELTA01-333</name>
</gene>
<dbReference type="PROSITE" id="PS51832">
    <property type="entry name" value="HD_GYP"/>
    <property type="match status" value="1"/>
</dbReference>
<reference evidence="6" key="1">
    <citation type="submission" date="2018-06" db="EMBL/GenBank/DDBJ databases">
        <authorList>
            <person name="Zhirakovskaya E."/>
        </authorList>
    </citation>
    <scope>NUCLEOTIDE SEQUENCE</scope>
</reference>
<evidence type="ECO:0000256" key="2">
    <source>
        <dbReference type="ARBA" id="ARBA00023015"/>
    </source>
</evidence>
<feature type="domain" description="Response regulatory" evidence="4">
    <location>
        <begin position="6"/>
        <end position="120"/>
    </location>
</feature>
<dbReference type="FunFam" id="3.40.50.2300:FF:000018">
    <property type="entry name" value="DNA-binding transcriptional regulator NtrC"/>
    <property type="match status" value="1"/>
</dbReference>
<dbReference type="PANTHER" id="PTHR45228:SF4">
    <property type="entry name" value="LIPOPROTEIN"/>
    <property type="match status" value="1"/>
</dbReference>
<proteinExistence type="predicted"/>
<keyword evidence="2" id="KW-0805">Transcription regulation</keyword>
<dbReference type="PANTHER" id="PTHR45228">
    <property type="entry name" value="CYCLIC DI-GMP PHOSPHODIESTERASE TM_0186-RELATED"/>
    <property type="match status" value="1"/>
</dbReference>
<evidence type="ECO:0000313" key="6">
    <source>
        <dbReference type="EMBL" id="VAV85539.1"/>
    </source>
</evidence>
<dbReference type="SUPFAM" id="SSF55781">
    <property type="entry name" value="GAF domain-like"/>
    <property type="match status" value="1"/>
</dbReference>
<dbReference type="SUPFAM" id="SSF52172">
    <property type="entry name" value="CheY-like"/>
    <property type="match status" value="1"/>
</dbReference>
<organism evidence="6">
    <name type="scientific">hydrothermal vent metagenome</name>
    <dbReference type="NCBI Taxonomy" id="652676"/>
    <lineage>
        <taxon>unclassified sequences</taxon>
        <taxon>metagenomes</taxon>
        <taxon>ecological metagenomes</taxon>
    </lineage>
</organism>
<evidence type="ECO:0000259" key="4">
    <source>
        <dbReference type="PROSITE" id="PS50110"/>
    </source>
</evidence>
<name>A0A3B0QZK6_9ZZZZ</name>
<dbReference type="Gene3D" id="3.40.50.2300">
    <property type="match status" value="1"/>
</dbReference>
<evidence type="ECO:0000256" key="3">
    <source>
        <dbReference type="ARBA" id="ARBA00023163"/>
    </source>
</evidence>
<sequence>MSATPEILVVDDEFILRELISEILSRRGWKVDTAESSEKGITRIKEKHYDVVVSDLMMPGISGMEFLKIIKEYSPSTSVLMVTGYPSIDIAVDAIRYGAADFVVKPFSAEKLEFVVRKAIDQAKQYKDISLVNVLKDGSTATSQELAFADKAGYAATADNLIQRPHEHMHRSLEVKTRTLEDKVKELSVLHTISDTLDETKEKGEIFRKIMELAIIITGAERAFVGLVNKDKDELIVRAAVNYSSNSPVGRKFDASREPFKSVIKKMCYSYSFVDDKGFIPLVGNMVAPFDRAPLLTLPIIINGESLVILGLCGKEGLMQFSDDNIAMLLNLATKAALKLENISLANNIFTNILATIDSLINALDARDTYTKDHSHRVTQYALSIATAYGADQSIMDSISFAGPLHDIGKIGVRDDILLKEGSFTTEERNIMKSHALRGEEILKPLNLLNVENAVVLNHHERWDGAGYPEGLKGEEIPVVARIFSVADTFDAMTSSRPYRSALTSHVTTNEILRCSGSQFDPAVVKAFMKSDLLHDFERISGARGVNNLEVG</sequence>
<dbReference type="SMART" id="SM00471">
    <property type="entry name" value="HDc"/>
    <property type="match status" value="1"/>
</dbReference>
<dbReference type="InterPro" id="IPR052020">
    <property type="entry name" value="Cyclic_di-GMP/3'3'-cGAMP_PDE"/>
</dbReference>
<dbReference type="InterPro" id="IPR003607">
    <property type="entry name" value="HD/PDEase_dom"/>
</dbReference>
<dbReference type="EMBL" id="UOEA01000090">
    <property type="protein sequence ID" value="VAV85539.1"/>
    <property type="molecule type" value="Genomic_DNA"/>
</dbReference>
<dbReference type="PROSITE" id="PS50110">
    <property type="entry name" value="RESPONSE_REGULATORY"/>
    <property type="match status" value="1"/>
</dbReference>
<evidence type="ECO:0000256" key="1">
    <source>
        <dbReference type="ARBA" id="ARBA00022553"/>
    </source>
</evidence>
<dbReference type="GO" id="GO:0000160">
    <property type="term" value="P:phosphorelay signal transduction system"/>
    <property type="evidence" value="ECO:0007669"/>
    <property type="project" value="InterPro"/>
</dbReference>
<keyword evidence="1" id="KW-0597">Phosphoprotein</keyword>
<feature type="domain" description="HD-GYP" evidence="5">
    <location>
        <begin position="349"/>
        <end position="544"/>
    </location>
</feature>
<dbReference type="Pfam" id="PF13487">
    <property type="entry name" value="HD_5"/>
    <property type="match status" value="1"/>
</dbReference>
<dbReference type="SUPFAM" id="SSF109604">
    <property type="entry name" value="HD-domain/PDEase-like"/>
    <property type="match status" value="1"/>
</dbReference>
<dbReference type="AlphaFoldDB" id="A0A3B0QZK6"/>
<dbReference type="Pfam" id="PF00072">
    <property type="entry name" value="Response_reg"/>
    <property type="match status" value="1"/>
</dbReference>
<dbReference type="Gene3D" id="1.10.3210.10">
    <property type="entry name" value="Hypothetical protein af1432"/>
    <property type="match status" value="1"/>
</dbReference>
<protein>
    <recommendedName>
        <fullName evidence="7">Response regulator</fullName>
    </recommendedName>
</protein>
<evidence type="ECO:0000259" key="5">
    <source>
        <dbReference type="PROSITE" id="PS51832"/>
    </source>
</evidence>
<keyword evidence="3" id="KW-0804">Transcription</keyword>
<dbReference type="CDD" id="cd00077">
    <property type="entry name" value="HDc"/>
    <property type="match status" value="1"/>
</dbReference>